<evidence type="ECO:0000256" key="2">
    <source>
        <dbReference type="ARBA" id="ARBA00009773"/>
    </source>
</evidence>
<comment type="subcellular location">
    <subcellularLocation>
        <location evidence="1">Membrane</location>
        <topology evidence="1">Multi-pass membrane protein</topology>
    </subcellularLocation>
</comment>
<keyword evidence="3 7" id="KW-0812">Transmembrane</keyword>
<evidence type="ECO:0000313" key="9">
    <source>
        <dbReference type="Proteomes" id="UP001597286"/>
    </source>
</evidence>
<protein>
    <submittedName>
        <fullName evidence="8">AI-2E family transporter</fullName>
    </submittedName>
</protein>
<feature type="transmembrane region" description="Helical" evidence="7">
    <location>
        <begin position="329"/>
        <end position="355"/>
    </location>
</feature>
<feature type="compositionally biased region" description="Low complexity" evidence="6">
    <location>
        <begin position="14"/>
        <end position="32"/>
    </location>
</feature>
<feature type="compositionally biased region" description="Acidic residues" evidence="6">
    <location>
        <begin position="426"/>
        <end position="435"/>
    </location>
</feature>
<dbReference type="EMBL" id="JBHUFB010000010">
    <property type="protein sequence ID" value="MFD1813478.1"/>
    <property type="molecule type" value="Genomic_DNA"/>
</dbReference>
<dbReference type="Pfam" id="PF01594">
    <property type="entry name" value="AI-2E_transport"/>
    <property type="match status" value="1"/>
</dbReference>
<keyword evidence="9" id="KW-1185">Reference proteome</keyword>
<evidence type="ECO:0000256" key="4">
    <source>
        <dbReference type="ARBA" id="ARBA00022989"/>
    </source>
</evidence>
<accession>A0ABW4P638</accession>
<gene>
    <name evidence="8" type="ORF">ACFSJG_14745</name>
</gene>
<comment type="caution">
    <text evidence="8">The sequence shown here is derived from an EMBL/GenBank/DDBJ whole genome shotgun (WGS) entry which is preliminary data.</text>
</comment>
<dbReference type="PANTHER" id="PTHR21716:SF64">
    <property type="entry name" value="AI-2 TRANSPORT PROTEIN TQSA"/>
    <property type="match status" value="1"/>
</dbReference>
<evidence type="ECO:0000256" key="1">
    <source>
        <dbReference type="ARBA" id="ARBA00004141"/>
    </source>
</evidence>
<name>A0ABW4P638_9NOCA</name>
<sequence length="435" mass="45089">MTPSGEESGDRSVGTRADTAARAPGAAEPGTAAQGWPRGLIVLLAMAGAVVAIAGVRSFSGILGPVFLALMLVVAVQPLGDWLQRKGLPRWAAVVATLIAVYAILLGLIAALAISVAQLATLLPEYADKADALIADVQQWLAGLDIGSDQADKALSSIDFGKLIGFLDDVLFGLLGVFSNLFFLLALVLFMAMDASSFGDRMRAVAFARPDIAYAFSSFASGTRSYLIVSTVFGLIVAVIDAGALWALGIPLPVLWGLLSFITNYIPNIGFVVGLIPPALIALLQGGPMLMLWVIVLYSVINVAIQSVIQPKFVGDAVGLSVTVTFLALVFWGWVLGPLGALLAIPATLLVKALLLDIDPSTRWANALISGAPPSAGEMLLGEEEAAERVAELQAEAEEGIAAETAPGDTATEPGEDPGESAPDQGESDDSGPSR</sequence>
<evidence type="ECO:0000256" key="6">
    <source>
        <dbReference type="SAM" id="MobiDB-lite"/>
    </source>
</evidence>
<organism evidence="8 9">
    <name type="scientific">Rhodococcus gannanensis</name>
    <dbReference type="NCBI Taxonomy" id="1960308"/>
    <lineage>
        <taxon>Bacteria</taxon>
        <taxon>Bacillati</taxon>
        <taxon>Actinomycetota</taxon>
        <taxon>Actinomycetes</taxon>
        <taxon>Mycobacteriales</taxon>
        <taxon>Nocardiaceae</taxon>
        <taxon>Rhodococcus</taxon>
    </lineage>
</organism>
<evidence type="ECO:0000313" key="8">
    <source>
        <dbReference type="EMBL" id="MFD1813478.1"/>
    </source>
</evidence>
<evidence type="ECO:0000256" key="5">
    <source>
        <dbReference type="ARBA" id="ARBA00023136"/>
    </source>
</evidence>
<feature type="region of interest" description="Disordered" evidence="6">
    <location>
        <begin position="391"/>
        <end position="435"/>
    </location>
</feature>
<comment type="similarity">
    <text evidence="2">Belongs to the autoinducer-2 exporter (AI-2E) (TC 2.A.86) family.</text>
</comment>
<dbReference type="Proteomes" id="UP001597286">
    <property type="component" value="Unassembled WGS sequence"/>
</dbReference>
<keyword evidence="5 7" id="KW-0472">Membrane</keyword>
<dbReference type="InterPro" id="IPR002549">
    <property type="entry name" value="AI-2E-like"/>
</dbReference>
<feature type="transmembrane region" description="Helical" evidence="7">
    <location>
        <begin position="62"/>
        <end position="79"/>
    </location>
</feature>
<reference evidence="9" key="1">
    <citation type="journal article" date="2019" name="Int. J. Syst. Evol. Microbiol.">
        <title>The Global Catalogue of Microorganisms (GCM) 10K type strain sequencing project: providing services to taxonomists for standard genome sequencing and annotation.</title>
        <authorList>
            <consortium name="The Broad Institute Genomics Platform"/>
            <consortium name="The Broad Institute Genome Sequencing Center for Infectious Disease"/>
            <person name="Wu L."/>
            <person name="Ma J."/>
        </authorList>
    </citation>
    <scope>NUCLEOTIDE SEQUENCE [LARGE SCALE GENOMIC DNA]</scope>
    <source>
        <strain evidence="9">DT72</strain>
    </source>
</reference>
<feature type="transmembrane region" description="Helical" evidence="7">
    <location>
        <begin position="254"/>
        <end position="283"/>
    </location>
</feature>
<feature type="region of interest" description="Disordered" evidence="6">
    <location>
        <begin position="1"/>
        <end position="32"/>
    </location>
</feature>
<feature type="transmembrane region" description="Helical" evidence="7">
    <location>
        <begin position="170"/>
        <end position="193"/>
    </location>
</feature>
<dbReference type="RefSeq" id="WP_378485932.1">
    <property type="nucleotide sequence ID" value="NZ_JBHUFB010000010.1"/>
</dbReference>
<dbReference type="PANTHER" id="PTHR21716">
    <property type="entry name" value="TRANSMEMBRANE PROTEIN"/>
    <property type="match status" value="1"/>
</dbReference>
<proteinExistence type="inferred from homology"/>
<keyword evidence="4 7" id="KW-1133">Transmembrane helix</keyword>
<evidence type="ECO:0000256" key="3">
    <source>
        <dbReference type="ARBA" id="ARBA00022692"/>
    </source>
</evidence>
<feature type="transmembrane region" description="Helical" evidence="7">
    <location>
        <begin position="226"/>
        <end position="248"/>
    </location>
</feature>
<feature type="transmembrane region" description="Helical" evidence="7">
    <location>
        <begin position="39"/>
        <end position="56"/>
    </location>
</feature>
<feature type="transmembrane region" description="Helical" evidence="7">
    <location>
        <begin position="91"/>
        <end position="114"/>
    </location>
</feature>
<evidence type="ECO:0000256" key="7">
    <source>
        <dbReference type="SAM" id="Phobius"/>
    </source>
</evidence>
<feature type="transmembrane region" description="Helical" evidence="7">
    <location>
        <begin position="290"/>
        <end position="309"/>
    </location>
</feature>